<reference evidence="2" key="1">
    <citation type="submission" date="2020-10" db="EMBL/GenBank/DDBJ databases">
        <authorList>
            <person name="Gilroy R."/>
        </authorList>
    </citation>
    <scope>NUCLEOTIDE SEQUENCE</scope>
    <source>
        <strain evidence="2">1063</strain>
    </source>
</reference>
<dbReference type="InterPro" id="IPR023213">
    <property type="entry name" value="CAT-like_dom_sf"/>
</dbReference>
<dbReference type="GO" id="GO:0008610">
    <property type="term" value="P:lipid biosynthetic process"/>
    <property type="evidence" value="ECO:0007669"/>
    <property type="project" value="UniProtKB-ARBA"/>
</dbReference>
<evidence type="ECO:0000313" key="3">
    <source>
        <dbReference type="Proteomes" id="UP000824088"/>
    </source>
</evidence>
<dbReference type="Pfam" id="PF00668">
    <property type="entry name" value="Condensation"/>
    <property type="match status" value="1"/>
</dbReference>
<gene>
    <name evidence="2" type="ORF">IAD51_04580</name>
</gene>
<evidence type="ECO:0000259" key="1">
    <source>
        <dbReference type="Pfam" id="PF00668"/>
    </source>
</evidence>
<proteinExistence type="predicted"/>
<evidence type="ECO:0000313" key="2">
    <source>
        <dbReference type="EMBL" id="HIU21489.1"/>
    </source>
</evidence>
<organism evidence="2 3">
    <name type="scientific">Candidatus Limadaptatus stercorigallinarum</name>
    <dbReference type="NCBI Taxonomy" id="2840845"/>
    <lineage>
        <taxon>Bacteria</taxon>
        <taxon>Bacillati</taxon>
        <taxon>Bacillota</taxon>
        <taxon>Clostridia</taxon>
        <taxon>Eubacteriales</taxon>
        <taxon>Candidatus Limadaptatus</taxon>
    </lineage>
</organism>
<dbReference type="Gene3D" id="3.30.559.30">
    <property type="entry name" value="Nonribosomal peptide synthetase, condensation domain"/>
    <property type="match status" value="1"/>
</dbReference>
<dbReference type="SUPFAM" id="SSF52777">
    <property type="entry name" value="CoA-dependent acyltransferases"/>
    <property type="match status" value="2"/>
</dbReference>
<sequence>MKRILRAEMWDKMQYLFRNYYDRMMHCVLYYDGHIDEEKFKRALAFQVDSAPVLHSRYHNNFIKPYWVVQPYKIDDVFSAADTDDLEGSVMRFAEQRIPIDSNAQIRVGLFRCGTKRAVAFVVNHMCFDGGDLKYFVTQLARNYTGLLAGDGNMTVKSGTRAYDAVYSGLSEEDKKKAKSLYRNISDVKTKHVFPLTERREGDVNRIIKRKVAAEKFNAARAAGKKLGFTVNDVMLAVYLRSLYELGVFRDGETLTVPCMVDLRRHMKQGGAETGLTNHTGFMNVTVDGVGRNMRETLDIVAAAMEKNKNDRFLGLYSLPLLHLAYTILPHCVSEFAIKLGYNNPLIGMSNIGSIKPSDYALGDVQPYDGFYTGAVKGKPYMQLALTTFGGEVTFTVAITGNEDDEKVVNRFFDIVEKNIGEVAKCAE</sequence>
<dbReference type="Proteomes" id="UP000824088">
    <property type="component" value="Unassembled WGS sequence"/>
</dbReference>
<dbReference type="Gene3D" id="3.30.559.10">
    <property type="entry name" value="Chloramphenicol acetyltransferase-like domain"/>
    <property type="match status" value="1"/>
</dbReference>
<reference evidence="2" key="2">
    <citation type="journal article" date="2021" name="PeerJ">
        <title>Extensive microbial diversity within the chicken gut microbiome revealed by metagenomics and culture.</title>
        <authorList>
            <person name="Gilroy R."/>
            <person name="Ravi A."/>
            <person name="Getino M."/>
            <person name="Pursley I."/>
            <person name="Horton D.L."/>
            <person name="Alikhan N.F."/>
            <person name="Baker D."/>
            <person name="Gharbi K."/>
            <person name="Hall N."/>
            <person name="Watson M."/>
            <person name="Adriaenssens E.M."/>
            <person name="Foster-Nyarko E."/>
            <person name="Jarju S."/>
            <person name="Secka A."/>
            <person name="Antonio M."/>
            <person name="Oren A."/>
            <person name="Chaudhuri R.R."/>
            <person name="La Ragione R."/>
            <person name="Hildebrand F."/>
            <person name="Pallen M.J."/>
        </authorList>
    </citation>
    <scope>NUCLEOTIDE SEQUENCE</scope>
    <source>
        <strain evidence="2">1063</strain>
    </source>
</reference>
<protein>
    <recommendedName>
        <fullName evidence="1">Condensation domain-containing protein</fullName>
    </recommendedName>
</protein>
<accession>A0A9D1L1H7</accession>
<comment type="caution">
    <text evidence="2">The sequence shown here is derived from an EMBL/GenBank/DDBJ whole genome shotgun (WGS) entry which is preliminary data.</text>
</comment>
<name>A0A9D1L1H7_9FIRM</name>
<dbReference type="GO" id="GO:0003824">
    <property type="term" value="F:catalytic activity"/>
    <property type="evidence" value="ECO:0007669"/>
    <property type="project" value="InterPro"/>
</dbReference>
<dbReference type="InterPro" id="IPR001242">
    <property type="entry name" value="Condensation_dom"/>
</dbReference>
<feature type="domain" description="Condensation" evidence="1">
    <location>
        <begin position="24"/>
        <end position="245"/>
    </location>
</feature>
<dbReference type="EMBL" id="DVMN01000082">
    <property type="protein sequence ID" value="HIU21489.1"/>
    <property type="molecule type" value="Genomic_DNA"/>
</dbReference>
<dbReference type="AlphaFoldDB" id="A0A9D1L1H7"/>